<evidence type="ECO:0000256" key="2">
    <source>
        <dbReference type="PROSITE-ProRule" id="PRU00124"/>
    </source>
</evidence>
<dbReference type="PRINTS" id="PR00261">
    <property type="entry name" value="LDLRECEPTOR"/>
</dbReference>
<dbReference type="InterPro" id="IPR023415">
    <property type="entry name" value="LDLR_class-A_CS"/>
</dbReference>
<dbReference type="PROSITE" id="PS00134">
    <property type="entry name" value="TRYPSIN_HIS"/>
    <property type="match status" value="1"/>
</dbReference>
<dbReference type="InterPro" id="IPR018114">
    <property type="entry name" value="TRYPSIN_HIS"/>
</dbReference>
<name>A0AAN9VIN7_9ORTH</name>
<dbReference type="SUPFAM" id="SSF50494">
    <property type="entry name" value="Trypsin-like serine proteases"/>
    <property type="match status" value="1"/>
</dbReference>
<dbReference type="InterPro" id="IPR043504">
    <property type="entry name" value="Peptidase_S1_PA_chymotrypsin"/>
</dbReference>
<feature type="disulfide bond" evidence="2">
    <location>
        <begin position="48"/>
        <end position="66"/>
    </location>
</feature>
<evidence type="ECO:0000259" key="6">
    <source>
        <dbReference type="PROSITE" id="PS50923"/>
    </source>
</evidence>
<keyword evidence="8" id="KW-1185">Reference proteome</keyword>
<feature type="disulfide bond" evidence="2">
    <location>
        <begin position="89"/>
        <end position="107"/>
    </location>
</feature>
<dbReference type="Gene3D" id="2.10.70.10">
    <property type="entry name" value="Complement Module, domain 1"/>
    <property type="match status" value="2"/>
</dbReference>
<dbReference type="Pfam" id="PF00057">
    <property type="entry name" value="Ldl_recept_a"/>
    <property type="match status" value="2"/>
</dbReference>
<evidence type="ECO:0000313" key="7">
    <source>
        <dbReference type="EMBL" id="KAK7865600.1"/>
    </source>
</evidence>
<dbReference type="InterPro" id="IPR002172">
    <property type="entry name" value="LDrepeatLR_classA_rpt"/>
</dbReference>
<feature type="signal peptide" evidence="4">
    <location>
        <begin position="1"/>
        <end position="30"/>
    </location>
</feature>
<dbReference type="CDD" id="cd00190">
    <property type="entry name" value="Tryp_SPc"/>
    <property type="match status" value="1"/>
</dbReference>
<dbReference type="Gene3D" id="2.40.10.10">
    <property type="entry name" value="Trypsin-like serine proteases"/>
    <property type="match status" value="1"/>
</dbReference>
<dbReference type="InterPro" id="IPR009003">
    <property type="entry name" value="Peptidase_S1_PA"/>
</dbReference>
<dbReference type="SUPFAM" id="SSF57424">
    <property type="entry name" value="LDL receptor-like module"/>
    <property type="match status" value="2"/>
</dbReference>
<dbReference type="PROSITE" id="PS50068">
    <property type="entry name" value="LDLRA_2"/>
    <property type="match status" value="2"/>
</dbReference>
<comment type="caution">
    <text evidence="7">The sequence shown here is derived from an EMBL/GenBank/DDBJ whole genome shotgun (WGS) entry which is preliminary data.</text>
</comment>
<feature type="disulfide bond" evidence="2">
    <location>
        <begin position="41"/>
        <end position="53"/>
    </location>
</feature>
<keyword evidence="4" id="KW-0732">Signal</keyword>
<dbReference type="InterPro" id="IPR035976">
    <property type="entry name" value="Sushi/SCR/CCP_sf"/>
</dbReference>
<dbReference type="CDD" id="cd00112">
    <property type="entry name" value="LDLa"/>
    <property type="match status" value="2"/>
</dbReference>
<dbReference type="PROSITE" id="PS50240">
    <property type="entry name" value="TRYPSIN_DOM"/>
    <property type="match status" value="1"/>
</dbReference>
<dbReference type="PROSITE" id="PS01209">
    <property type="entry name" value="LDLRA_1"/>
    <property type="match status" value="1"/>
</dbReference>
<protein>
    <recommendedName>
        <fullName evidence="9">Modular serine protease</fullName>
    </recommendedName>
</protein>
<dbReference type="PANTHER" id="PTHR24252:SF7">
    <property type="entry name" value="HYALIN"/>
    <property type="match status" value="1"/>
</dbReference>
<dbReference type="CDD" id="cd00033">
    <property type="entry name" value="CCP"/>
    <property type="match status" value="1"/>
</dbReference>
<gene>
    <name evidence="7" type="ORF">R5R35_012676</name>
</gene>
<dbReference type="FunFam" id="2.40.10.10:FF:000068">
    <property type="entry name" value="transmembrane protease serine 2"/>
    <property type="match status" value="1"/>
</dbReference>
<dbReference type="SMART" id="SM00032">
    <property type="entry name" value="CCP"/>
    <property type="match status" value="2"/>
</dbReference>
<dbReference type="AlphaFoldDB" id="A0AAN9VIN7"/>
<organism evidence="7 8">
    <name type="scientific">Gryllus longicercus</name>
    <dbReference type="NCBI Taxonomy" id="2509291"/>
    <lineage>
        <taxon>Eukaryota</taxon>
        <taxon>Metazoa</taxon>
        <taxon>Ecdysozoa</taxon>
        <taxon>Arthropoda</taxon>
        <taxon>Hexapoda</taxon>
        <taxon>Insecta</taxon>
        <taxon>Pterygota</taxon>
        <taxon>Neoptera</taxon>
        <taxon>Polyneoptera</taxon>
        <taxon>Orthoptera</taxon>
        <taxon>Ensifera</taxon>
        <taxon>Gryllidea</taxon>
        <taxon>Grylloidea</taxon>
        <taxon>Gryllidae</taxon>
        <taxon>Gryllinae</taxon>
        <taxon>Gryllus</taxon>
    </lineage>
</organism>
<evidence type="ECO:0000259" key="5">
    <source>
        <dbReference type="PROSITE" id="PS50240"/>
    </source>
</evidence>
<reference evidence="7 8" key="1">
    <citation type="submission" date="2024-03" db="EMBL/GenBank/DDBJ databases">
        <title>The genome assembly and annotation of the cricket Gryllus longicercus Weissman &amp; Gray.</title>
        <authorList>
            <person name="Szrajer S."/>
            <person name="Gray D."/>
            <person name="Ylla G."/>
        </authorList>
    </citation>
    <scope>NUCLEOTIDE SEQUENCE [LARGE SCALE GENOMIC DNA]</scope>
    <source>
        <strain evidence="7">DAG 2021-001</strain>
        <tissue evidence="7">Whole body minus gut</tissue>
    </source>
</reference>
<evidence type="ECO:0000256" key="3">
    <source>
        <dbReference type="PROSITE-ProRule" id="PRU00302"/>
    </source>
</evidence>
<dbReference type="Pfam" id="PF00089">
    <property type="entry name" value="Trypsin"/>
    <property type="match status" value="1"/>
</dbReference>
<dbReference type="SMART" id="SM00020">
    <property type="entry name" value="Tryp_SPc"/>
    <property type="match status" value="1"/>
</dbReference>
<evidence type="ECO:0000256" key="1">
    <source>
        <dbReference type="ARBA" id="ARBA00023157"/>
    </source>
</evidence>
<comment type="caution">
    <text evidence="3">Lacks conserved residue(s) required for the propagation of feature annotation.</text>
</comment>
<proteinExistence type="predicted"/>
<evidence type="ECO:0000256" key="4">
    <source>
        <dbReference type="SAM" id="SignalP"/>
    </source>
</evidence>
<feature type="disulfide bond" evidence="2">
    <location>
        <begin position="82"/>
        <end position="94"/>
    </location>
</feature>
<dbReference type="PROSITE" id="PS50923">
    <property type="entry name" value="SUSHI"/>
    <property type="match status" value="1"/>
</dbReference>
<keyword evidence="1 2" id="KW-1015">Disulfide bond</keyword>
<dbReference type="Pfam" id="PF00084">
    <property type="entry name" value="Sushi"/>
    <property type="match status" value="1"/>
</dbReference>
<evidence type="ECO:0008006" key="9">
    <source>
        <dbReference type="Google" id="ProtNLM"/>
    </source>
</evidence>
<keyword evidence="3" id="KW-0768">Sushi</keyword>
<dbReference type="SMART" id="SM00192">
    <property type="entry name" value="LDLa"/>
    <property type="match status" value="2"/>
</dbReference>
<dbReference type="Proteomes" id="UP001378592">
    <property type="component" value="Unassembled WGS sequence"/>
</dbReference>
<feature type="domain" description="Sushi" evidence="6">
    <location>
        <begin position="134"/>
        <end position="185"/>
    </location>
</feature>
<dbReference type="InterPro" id="IPR000436">
    <property type="entry name" value="Sushi_SCR_CCP_dom"/>
</dbReference>
<dbReference type="InterPro" id="IPR001254">
    <property type="entry name" value="Trypsin_dom"/>
</dbReference>
<dbReference type="InterPro" id="IPR036055">
    <property type="entry name" value="LDL_receptor-like_sf"/>
</dbReference>
<feature type="domain" description="Peptidase S1" evidence="5">
    <location>
        <begin position="268"/>
        <end position="525"/>
    </location>
</feature>
<dbReference type="GO" id="GO:0006508">
    <property type="term" value="P:proteolysis"/>
    <property type="evidence" value="ECO:0007669"/>
    <property type="project" value="InterPro"/>
</dbReference>
<dbReference type="SUPFAM" id="SSF57535">
    <property type="entry name" value="Complement control module/SCR domain"/>
    <property type="match status" value="1"/>
</dbReference>
<sequence>MQNAVNRSRATQWITALILVSVSVIQRAYGQNVRQPLTNVCKINQLQCNSGACFDRFLLCDGIKHCDDGTDESSSSCGNIPCPRESFKCDYGACIDKDGFCDGTQHCADGSDESPDKCGCKLPDQPENGEYVLSGCRPPACKPVPGDTVRSVYLNYTCHRGFVLSGVNVLGCESGWTAPFPRCSPVVCPALKDPSREIECKVNGTKVDCNKSMVPGTEADVKCGFFYTHIKQLSRFVIRCQTNGKWSREITPCEPKCGERNPRRLPRIAGASDAQHGEFPWHVGVYRSVSGSDFNICGGTIISERIVVTAAHCFWNVEDEKPYSVNDFRVAAGKYYSKWNHKDESDDVQKREIESVVIHNGFGNKNNNWANDIALIELKNPFEMKIAVRPICVDNDNEYERFFSPGKTGTVLGWGITETMRHSEKLRMATLKYVSREDCENEVPQSFVPFLTRDKFCAGYGNGTTLCPADDGGGFFTQFARDDKWYLLGIASMGVSPEGETVACDVNKHVTFTRIADHLHFLNSV</sequence>
<dbReference type="GO" id="GO:0004252">
    <property type="term" value="F:serine-type endopeptidase activity"/>
    <property type="evidence" value="ECO:0007669"/>
    <property type="project" value="InterPro"/>
</dbReference>
<dbReference type="PANTHER" id="PTHR24252">
    <property type="entry name" value="ACROSIN-RELATED"/>
    <property type="match status" value="1"/>
</dbReference>
<dbReference type="EMBL" id="JAZDUA010000171">
    <property type="protein sequence ID" value="KAK7865600.1"/>
    <property type="molecule type" value="Genomic_DNA"/>
</dbReference>
<feature type="chain" id="PRO_5042820240" description="Modular serine protease" evidence="4">
    <location>
        <begin position="31"/>
        <end position="525"/>
    </location>
</feature>
<evidence type="ECO:0000313" key="8">
    <source>
        <dbReference type="Proteomes" id="UP001378592"/>
    </source>
</evidence>
<accession>A0AAN9VIN7</accession>
<dbReference type="Gene3D" id="4.10.400.10">
    <property type="entry name" value="Low-density Lipoprotein Receptor"/>
    <property type="match status" value="2"/>
</dbReference>